<keyword evidence="1" id="KW-0812">Transmembrane</keyword>
<dbReference type="InterPro" id="IPR010718">
    <property type="entry name" value="DUF1294"/>
</dbReference>
<dbReference type="Pfam" id="PF06961">
    <property type="entry name" value="DUF1294"/>
    <property type="match status" value="1"/>
</dbReference>
<evidence type="ECO:0000313" key="3">
    <source>
        <dbReference type="Proteomes" id="UP000292136"/>
    </source>
</evidence>
<evidence type="ECO:0000256" key="1">
    <source>
        <dbReference type="SAM" id="Phobius"/>
    </source>
</evidence>
<name>A0ABY0INS1_9RHOO</name>
<protein>
    <submittedName>
        <fullName evidence="2">Uncharacterized membrane protein YsdA (DUF1294 family)</fullName>
    </submittedName>
</protein>
<reference evidence="2 3" key="1">
    <citation type="submission" date="2019-02" db="EMBL/GenBank/DDBJ databases">
        <title>Genomic Encyclopedia of Type Strains, Phase IV (KMG-IV): sequencing the most valuable type-strain genomes for metagenomic binning, comparative biology and taxonomic classification.</title>
        <authorList>
            <person name="Goeker M."/>
        </authorList>
    </citation>
    <scope>NUCLEOTIDE SEQUENCE [LARGE SCALE GENOMIC DNA]</scope>
    <source>
        <strain evidence="2 3">DSM 21223</strain>
    </source>
</reference>
<dbReference type="RefSeq" id="WP_130458062.1">
    <property type="nucleotide sequence ID" value="NZ_SHKM01000001.1"/>
</dbReference>
<dbReference type="EMBL" id="SHKM01000001">
    <property type="protein sequence ID" value="RZT89235.1"/>
    <property type="molecule type" value="Genomic_DNA"/>
</dbReference>
<keyword evidence="1" id="KW-1133">Transmembrane helix</keyword>
<keyword evidence="1" id="KW-0472">Membrane</keyword>
<proteinExistence type="predicted"/>
<gene>
    <name evidence="2" type="ORF">EV678_0015</name>
</gene>
<sequence length="111" mass="12559">MSSAPILFLLPLHYAALSLLTLLVYAWDKSAARRRAWRISEATLHGLALLGGWPGAWLAQAWLRHKSRKQPFRNWFWLTVAANLAVLALLLWWLGQDRGFPFSMPAIPVPG</sequence>
<feature type="transmembrane region" description="Helical" evidence="1">
    <location>
        <begin position="75"/>
        <end position="95"/>
    </location>
</feature>
<comment type="caution">
    <text evidence="2">The sequence shown here is derived from an EMBL/GenBank/DDBJ whole genome shotgun (WGS) entry which is preliminary data.</text>
</comment>
<organism evidence="2 3">
    <name type="scientific">Azospira oryzae</name>
    <dbReference type="NCBI Taxonomy" id="146939"/>
    <lineage>
        <taxon>Bacteria</taxon>
        <taxon>Pseudomonadati</taxon>
        <taxon>Pseudomonadota</taxon>
        <taxon>Betaproteobacteria</taxon>
        <taxon>Rhodocyclales</taxon>
        <taxon>Rhodocyclaceae</taxon>
        <taxon>Azospira</taxon>
    </lineage>
</organism>
<keyword evidence="3" id="KW-1185">Reference proteome</keyword>
<dbReference type="Proteomes" id="UP000292136">
    <property type="component" value="Unassembled WGS sequence"/>
</dbReference>
<evidence type="ECO:0000313" key="2">
    <source>
        <dbReference type="EMBL" id="RZT89235.1"/>
    </source>
</evidence>
<accession>A0ABY0INS1</accession>